<evidence type="ECO:0000313" key="3">
    <source>
        <dbReference type="Proteomes" id="UP000178606"/>
    </source>
</evidence>
<dbReference type="AlphaFoldDB" id="A0A1F6D3J1"/>
<dbReference type="EMBL" id="MFKF01000055">
    <property type="protein sequence ID" value="OGG55945.1"/>
    <property type="molecule type" value="Genomic_DNA"/>
</dbReference>
<dbReference type="PANTHER" id="PTHR32182:SF25">
    <property type="entry name" value="SLR1056 PROTEIN"/>
    <property type="match status" value="1"/>
</dbReference>
<evidence type="ECO:0000259" key="1">
    <source>
        <dbReference type="Pfam" id="PF13304"/>
    </source>
</evidence>
<protein>
    <submittedName>
        <fullName evidence="2">Chromosome segregation protein SMC</fullName>
    </submittedName>
</protein>
<dbReference type="PANTHER" id="PTHR32182">
    <property type="entry name" value="DNA REPLICATION AND REPAIR PROTEIN RECF"/>
    <property type="match status" value="1"/>
</dbReference>
<dbReference type="GO" id="GO:0000731">
    <property type="term" value="P:DNA synthesis involved in DNA repair"/>
    <property type="evidence" value="ECO:0007669"/>
    <property type="project" value="TreeGrafter"/>
</dbReference>
<comment type="caution">
    <text evidence="2">The sequence shown here is derived from an EMBL/GenBank/DDBJ whole genome shotgun (WGS) entry which is preliminary data.</text>
</comment>
<organism evidence="2 3">
    <name type="scientific">Handelsmanbacteria sp. (strain RIFCSPLOWO2_12_FULL_64_10)</name>
    <dbReference type="NCBI Taxonomy" id="1817868"/>
    <lineage>
        <taxon>Bacteria</taxon>
        <taxon>Candidatus Handelsmaniibacteriota</taxon>
    </lineage>
</organism>
<name>A0A1F6D3J1_HANXR</name>
<dbReference type="SUPFAM" id="SSF52540">
    <property type="entry name" value="P-loop containing nucleoside triphosphate hydrolases"/>
    <property type="match status" value="1"/>
</dbReference>
<feature type="domain" description="ATPase AAA-type core" evidence="1">
    <location>
        <begin position="28"/>
        <end position="346"/>
    </location>
</feature>
<dbReference type="Gene3D" id="3.40.50.300">
    <property type="entry name" value="P-loop containing nucleotide triphosphate hydrolases"/>
    <property type="match status" value="2"/>
</dbReference>
<dbReference type="GO" id="GO:0016887">
    <property type="term" value="F:ATP hydrolysis activity"/>
    <property type="evidence" value="ECO:0007669"/>
    <property type="project" value="InterPro"/>
</dbReference>
<dbReference type="GO" id="GO:0006302">
    <property type="term" value="P:double-strand break repair"/>
    <property type="evidence" value="ECO:0007669"/>
    <property type="project" value="TreeGrafter"/>
</dbReference>
<dbReference type="GO" id="GO:0005524">
    <property type="term" value="F:ATP binding"/>
    <property type="evidence" value="ECO:0007669"/>
    <property type="project" value="InterPro"/>
</dbReference>
<gene>
    <name evidence="2" type="ORF">A3F84_21190</name>
</gene>
<dbReference type="Pfam" id="PF13304">
    <property type="entry name" value="AAA_21"/>
    <property type="match status" value="1"/>
</dbReference>
<dbReference type="PIRSF" id="PIRSF029347">
    <property type="entry name" value="RecF"/>
    <property type="match status" value="1"/>
</dbReference>
<accession>A0A1F6D3J1</accession>
<reference evidence="2 3" key="1">
    <citation type="journal article" date="2016" name="Nat. Commun.">
        <title>Thousands of microbial genomes shed light on interconnected biogeochemical processes in an aquifer system.</title>
        <authorList>
            <person name="Anantharaman K."/>
            <person name="Brown C.T."/>
            <person name="Hug L.A."/>
            <person name="Sharon I."/>
            <person name="Castelle C.J."/>
            <person name="Probst A.J."/>
            <person name="Thomas B.C."/>
            <person name="Singh A."/>
            <person name="Wilkins M.J."/>
            <person name="Karaoz U."/>
            <person name="Brodie E.L."/>
            <person name="Williams K.H."/>
            <person name="Hubbard S.S."/>
            <person name="Banfield J.F."/>
        </authorList>
    </citation>
    <scope>NUCLEOTIDE SEQUENCE [LARGE SCALE GENOMIC DNA]</scope>
    <source>
        <strain evidence="3">RIFCSPLOWO2_12_FULL_64_10</strain>
    </source>
</reference>
<sequence>MADQPALKSLKIRGLLSFSEVNLDLGPLNILIGPNGSGKSNLIEVIGLLQSLPHDLRRPIREGGGVGNWIWKGIRGKITGITPVGIETVISYLSGERPIQYRLEFDTDAESWLEVKDECIDKARLENERMSLVGRSIFHFRYEHGRSTLNTGGDHRELGREDFDPQQSMLSQRKDPVGYPELTYVGHLFESIRLYREWSFGRRIIPRIPQPADLRNDYLEENLGNLGLMLNKLRRDAKAKSDLLKNLKLFYEDAEDFDVIVEGGTVQVFLQERGYSIPATRLSDGTLRWLCLLAILLHPSPPPLVCLEEPELGFHPDMIPTLATLLRDASERMQLIVTTHSDTLVDALSDVPEAIVVCEKEEGATTMKRLSRGDLAVWLDKYSLGQLWSKGHIGGNRW</sequence>
<evidence type="ECO:0000313" key="2">
    <source>
        <dbReference type="EMBL" id="OGG55945.1"/>
    </source>
</evidence>
<dbReference type="InterPro" id="IPR027417">
    <property type="entry name" value="P-loop_NTPase"/>
</dbReference>
<dbReference type="InterPro" id="IPR014555">
    <property type="entry name" value="RecF-like"/>
</dbReference>
<dbReference type="InterPro" id="IPR003959">
    <property type="entry name" value="ATPase_AAA_core"/>
</dbReference>
<proteinExistence type="predicted"/>
<dbReference type="Proteomes" id="UP000178606">
    <property type="component" value="Unassembled WGS sequence"/>
</dbReference>